<keyword evidence="5" id="KW-0597">Phosphoprotein</keyword>
<keyword evidence="6" id="KW-0808">Transferase</keyword>
<name>A0ABS6D5D1_9FIRM</name>
<keyword evidence="12" id="KW-1133">Transmembrane helix</keyword>
<feature type="transmembrane region" description="Helical" evidence="12">
    <location>
        <begin position="20"/>
        <end position="37"/>
    </location>
</feature>
<dbReference type="PANTHER" id="PTHR45528:SF1">
    <property type="entry name" value="SENSOR HISTIDINE KINASE CPXA"/>
    <property type="match status" value="1"/>
</dbReference>
<dbReference type="InterPro" id="IPR005467">
    <property type="entry name" value="His_kinase_dom"/>
</dbReference>
<proteinExistence type="predicted"/>
<dbReference type="CDD" id="cd00082">
    <property type="entry name" value="HisKA"/>
    <property type="match status" value="1"/>
</dbReference>
<dbReference type="Proteomes" id="UP000723714">
    <property type="component" value="Unassembled WGS sequence"/>
</dbReference>
<sequence length="453" mass="52005">MIKKVISRSRRMKIRTKLSVLLIVSAALSLLMFAFLWKNMGNVWRFMCRFPAISWDRQALIEKIEETAPYYDVPDNEENVEETKAFKPFFNIKDKYTSLYIYEIGGKGLFRAGAYAEIMATSPVAEFMNFEYQMTSGEVEMHYEVPTQFHNGEFTVMIFSYHSVRIITVYLIISVLLSIAVFLSINLVFINRKMKAVLGMKDEVLLMASGELNHPVSACGEDEIGILSSELDHLRIALKENIHQEEESRKANQDLITTMSHDLRTPLTILSGYLEVLKHKRVSPEMEEDYLDRCLKKTNDIKEMTDKMFEYALVYEETEDVTITKVKLETMRGILYENLDFLRLAGFRADVVMEECTGAVLGDEVLLKRIFNNLFSNILKYGDKTTPVKLSLQMEKKKVKVGLINTVKKEKDGTESHCIGLKSAKKMVDLMEGEIYVLNQAEIYSVQISLPIA</sequence>
<evidence type="ECO:0000256" key="12">
    <source>
        <dbReference type="SAM" id="Phobius"/>
    </source>
</evidence>
<evidence type="ECO:0000256" key="9">
    <source>
        <dbReference type="ARBA" id="ARBA00022840"/>
    </source>
</evidence>
<keyword evidence="4" id="KW-1003">Cell membrane</keyword>
<dbReference type="PROSITE" id="PS50109">
    <property type="entry name" value="HIS_KIN"/>
    <property type="match status" value="1"/>
</dbReference>
<evidence type="ECO:0000256" key="10">
    <source>
        <dbReference type="ARBA" id="ARBA00023012"/>
    </source>
</evidence>
<dbReference type="InterPro" id="IPR003660">
    <property type="entry name" value="HAMP_dom"/>
</dbReference>
<keyword evidence="9" id="KW-0067">ATP-binding</keyword>
<feature type="domain" description="HAMP" evidence="14">
    <location>
        <begin position="191"/>
        <end position="243"/>
    </location>
</feature>
<keyword evidence="10" id="KW-0902">Two-component regulatory system</keyword>
<evidence type="ECO:0000256" key="7">
    <source>
        <dbReference type="ARBA" id="ARBA00022741"/>
    </source>
</evidence>
<organism evidence="15 16">
    <name type="scientific">Faecalicatena faecalis</name>
    <dbReference type="NCBI Taxonomy" id="2726362"/>
    <lineage>
        <taxon>Bacteria</taxon>
        <taxon>Bacillati</taxon>
        <taxon>Bacillota</taxon>
        <taxon>Clostridia</taxon>
        <taxon>Lachnospirales</taxon>
        <taxon>Lachnospiraceae</taxon>
        <taxon>Faecalicatena</taxon>
    </lineage>
</organism>
<evidence type="ECO:0000259" key="14">
    <source>
        <dbReference type="PROSITE" id="PS50885"/>
    </source>
</evidence>
<dbReference type="InterPro" id="IPR003661">
    <property type="entry name" value="HisK_dim/P_dom"/>
</dbReference>
<keyword evidence="16" id="KW-1185">Reference proteome</keyword>
<evidence type="ECO:0000256" key="1">
    <source>
        <dbReference type="ARBA" id="ARBA00000085"/>
    </source>
</evidence>
<evidence type="ECO:0000256" key="2">
    <source>
        <dbReference type="ARBA" id="ARBA00004651"/>
    </source>
</evidence>
<keyword evidence="11 12" id="KW-0472">Membrane</keyword>
<evidence type="ECO:0000256" key="6">
    <source>
        <dbReference type="ARBA" id="ARBA00022679"/>
    </source>
</evidence>
<evidence type="ECO:0000313" key="16">
    <source>
        <dbReference type="Proteomes" id="UP000723714"/>
    </source>
</evidence>
<feature type="transmembrane region" description="Helical" evidence="12">
    <location>
        <begin position="167"/>
        <end position="190"/>
    </location>
</feature>
<evidence type="ECO:0000256" key="4">
    <source>
        <dbReference type="ARBA" id="ARBA00022475"/>
    </source>
</evidence>
<evidence type="ECO:0000256" key="5">
    <source>
        <dbReference type="ARBA" id="ARBA00022553"/>
    </source>
</evidence>
<evidence type="ECO:0000256" key="11">
    <source>
        <dbReference type="ARBA" id="ARBA00023136"/>
    </source>
</evidence>
<evidence type="ECO:0000259" key="13">
    <source>
        <dbReference type="PROSITE" id="PS50109"/>
    </source>
</evidence>
<protein>
    <recommendedName>
        <fullName evidence="3">histidine kinase</fullName>
        <ecNumber evidence="3">2.7.13.3</ecNumber>
    </recommendedName>
</protein>
<keyword evidence="12" id="KW-0812">Transmembrane</keyword>
<keyword evidence="8 15" id="KW-0418">Kinase</keyword>
<evidence type="ECO:0000256" key="3">
    <source>
        <dbReference type="ARBA" id="ARBA00012438"/>
    </source>
</evidence>
<dbReference type="Pfam" id="PF00512">
    <property type="entry name" value="HisKA"/>
    <property type="match status" value="1"/>
</dbReference>
<dbReference type="EMBL" id="JABACJ020000011">
    <property type="protein sequence ID" value="MBU3876668.1"/>
    <property type="molecule type" value="Genomic_DNA"/>
</dbReference>
<dbReference type="PROSITE" id="PS50885">
    <property type="entry name" value="HAMP"/>
    <property type="match status" value="1"/>
</dbReference>
<reference evidence="15 16" key="1">
    <citation type="submission" date="2021-06" db="EMBL/GenBank/DDBJ databases">
        <title>Faecalicatena sp. nov. isolated from porcine feces.</title>
        <authorList>
            <person name="Oh B.S."/>
            <person name="Lee J.H."/>
        </authorList>
    </citation>
    <scope>NUCLEOTIDE SEQUENCE [LARGE SCALE GENOMIC DNA]</scope>
    <source>
        <strain evidence="15 16">AGMB00832</strain>
    </source>
</reference>
<dbReference type="EC" id="2.7.13.3" evidence="3"/>
<comment type="subcellular location">
    <subcellularLocation>
        <location evidence="2">Cell membrane</location>
        <topology evidence="2">Multi-pass membrane protein</topology>
    </subcellularLocation>
</comment>
<gene>
    <name evidence="15" type="ORF">HGO97_012720</name>
</gene>
<evidence type="ECO:0000256" key="8">
    <source>
        <dbReference type="ARBA" id="ARBA00022777"/>
    </source>
</evidence>
<accession>A0ABS6D5D1</accession>
<comment type="caution">
    <text evidence="15">The sequence shown here is derived from an EMBL/GenBank/DDBJ whole genome shotgun (WGS) entry which is preliminary data.</text>
</comment>
<dbReference type="GO" id="GO:0016301">
    <property type="term" value="F:kinase activity"/>
    <property type="evidence" value="ECO:0007669"/>
    <property type="project" value="UniProtKB-KW"/>
</dbReference>
<comment type="catalytic activity">
    <reaction evidence="1">
        <text>ATP + protein L-histidine = ADP + protein N-phospho-L-histidine.</text>
        <dbReference type="EC" id="2.7.13.3"/>
    </reaction>
</comment>
<dbReference type="SMART" id="SM00388">
    <property type="entry name" value="HisKA"/>
    <property type="match status" value="1"/>
</dbReference>
<dbReference type="PANTHER" id="PTHR45528">
    <property type="entry name" value="SENSOR HISTIDINE KINASE CPXA"/>
    <property type="match status" value="1"/>
</dbReference>
<evidence type="ECO:0000313" key="15">
    <source>
        <dbReference type="EMBL" id="MBU3876668.1"/>
    </source>
</evidence>
<keyword evidence="7" id="KW-0547">Nucleotide-binding</keyword>
<dbReference type="InterPro" id="IPR050398">
    <property type="entry name" value="HssS/ArlS-like"/>
</dbReference>
<dbReference type="RefSeq" id="WP_216242214.1">
    <property type="nucleotide sequence ID" value="NZ_JABACJ020000011.1"/>
</dbReference>
<feature type="domain" description="Histidine kinase" evidence="13">
    <location>
        <begin position="258"/>
        <end position="453"/>
    </location>
</feature>